<dbReference type="GO" id="GO:0005096">
    <property type="term" value="F:GTPase activator activity"/>
    <property type="evidence" value="ECO:0007669"/>
    <property type="project" value="UniProtKB-KW"/>
</dbReference>
<keyword evidence="6" id="KW-0175">Coiled coil</keyword>
<feature type="coiled-coil region" evidence="6">
    <location>
        <begin position="90"/>
        <end position="117"/>
    </location>
</feature>
<evidence type="ECO:0000313" key="9">
    <source>
        <dbReference type="Proteomes" id="UP000030655"/>
    </source>
</evidence>
<keyword evidence="1" id="KW-0343">GTPase activation</keyword>
<dbReference type="HOGENOM" id="CLU_109502_0_0_1"/>
<dbReference type="Gene3D" id="1.10.220.150">
    <property type="entry name" value="Arf GTPase activating protein"/>
    <property type="match status" value="1"/>
</dbReference>
<evidence type="ECO:0000256" key="4">
    <source>
        <dbReference type="ARBA" id="ARBA00022833"/>
    </source>
</evidence>
<dbReference type="SMART" id="SM00105">
    <property type="entry name" value="ArfGap"/>
    <property type="match status" value="1"/>
</dbReference>
<dbReference type="GO" id="GO:0030100">
    <property type="term" value="P:regulation of endocytosis"/>
    <property type="evidence" value="ECO:0007669"/>
    <property type="project" value="TreeGrafter"/>
</dbReference>
<accession>A0A059EZ82</accession>
<name>A0A059EZ82_9MICR</name>
<evidence type="ECO:0000259" key="7">
    <source>
        <dbReference type="PROSITE" id="PS50115"/>
    </source>
</evidence>
<sequence>METNQAKKYLQILLTQNLNNICFDCSKQSPSWVNLKYGVIICTDCAVNHRKESFRLKSIVLDIFTEEDIKRIALSGNFISKNWSSFKDKYNYLEYRIEEIEKKLENESKSLQEIFDKKTDFEKKEIKQERKPFFGKKVDRLVKEVVKSEKIDIVPAVQQNTSTKVTIKEDVSLINKSILETDGVDRNRIGFGILRSQKKENE</sequence>
<keyword evidence="9" id="KW-1185">Reference proteome</keyword>
<evidence type="ECO:0000256" key="1">
    <source>
        <dbReference type="ARBA" id="ARBA00022468"/>
    </source>
</evidence>
<proteinExistence type="predicted"/>
<dbReference type="AlphaFoldDB" id="A0A059EZ82"/>
<dbReference type="GO" id="GO:0000139">
    <property type="term" value="C:Golgi membrane"/>
    <property type="evidence" value="ECO:0007669"/>
    <property type="project" value="TreeGrafter"/>
</dbReference>
<keyword evidence="2" id="KW-0479">Metal-binding</keyword>
<evidence type="ECO:0000256" key="3">
    <source>
        <dbReference type="ARBA" id="ARBA00022771"/>
    </source>
</evidence>
<dbReference type="SUPFAM" id="SSF57863">
    <property type="entry name" value="ArfGap/RecO-like zinc finger"/>
    <property type="match status" value="1"/>
</dbReference>
<dbReference type="Proteomes" id="UP000030655">
    <property type="component" value="Unassembled WGS sequence"/>
</dbReference>
<feature type="domain" description="Arf-GAP" evidence="7">
    <location>
        <begin position="7"/>
        <end position="77"/>
    </location>
</feature>
<dbReference type="PRINTS" id="PR00405">
    <property type="entry name" value="REVINTRACTNG"/>
</dbReference>
<dbReference type="InterPro" id="IPR038508">
    <property type="entry name" value="ArfGAP_dom_sf"/>
</dbReference>
<evidence type="ECO:0000256" key="5">
    <source>
        <dbReference type="PROSITE-ProRule" id="PRU00288"/>
    </source>
</evidence>
<dbReference type="Pfam" id="PF01412">
    <property type="entry name" value="ArfGap"/>
    <property type="match status" value="1"/>
</dbReference>
<reference evidence="9" key="1">
    <citation type="submission" date="2013-02" db="EMBL/GenBank/DDBJ databases">
        <authorList>
            <consortium name="The Broad Institute Genome Sequencing Platform"/>
            <person name="Cuomo C."/>
            <person name="Becnel J."/>
            <person name="Sanscrainte N."/>
            <person name="Walker B."/>
            <person name="Young S.K."/>
            <person name="Zeng Q."/>
            <person name="Gargeya S."/>
            <person name="Fitzgerald M."/>
            <person name="Haas B."/>
            <person name="Abouelleil A."/>
            <person name="Alvarado L."/>
            <person name="Arachchi H.M."/>
            <person name="Berlin A.M."/>
            <person name="Chapman S.B."/>
            <person name="Dewar J."/>
            <person name="Goldberg J."/>
            <person name="Griggs A."/>
            <person name="Gujja S."/>
            <person name="Hansen M."/>
            <person name="Howarth C."/>
            <person name="Imamovic A."/>
            <person name="Larimer J."/>
            <person name="McCowan C."/>
            <person name="Murphy C."/>
            <person name="Neiman D."/>
            <person name="Pearson M."/>
            <person name="Priest M."/>
            <person name="Roberts A."/>
            <person name="Saif S."/>
            <person name="Shea T."/>
            <person name="Sisk P."/>
            <person name="Sykes S."/>
            <person name="Wortman J."/>
            <person name="Nusbaum C."/>
            <person name="Birren B."/>
        </authorList>
    </citation>
    <scope>NUCLEOTIDE SEQUENCE [LARGE SCALE GENOMIC DNA]</scope>
    <source>
        <strain evidence="9">PRA339</strain>
    </source>
</reference>
<evidence type="ECO:0000256" key="6">
    <source>
        <dbReference type="SAM" id="Coils"/>
    </source>
</evidence>
<evidence type="ECO:0000313" key="8">
    <source>
        <dbReference type="EMBL" id="KCZ80162.1"/>
    </source>
</evidence>
<protein>
    <recommendedName>
        <fullName evidence="7">Arf-GAP domain-containing protein</fullName>
    </recommendedName>
</protein>
<gene>
    <name evidence="8" type="ORF">H312_02435</name>
</gene>
<dbReference type="InterPro" id="IPR037278">
    <property type="entry name" value="ARFGAP/RecO"/>
</dbReference>
<keyword evidence="4" id="KW-0862">Zinc</keyword>
<dbReference type="EMBL" id="KK365199">
    <property type="protein sequence ID" value="KCZ80162.1"/>
    <property type="molecule type" value="Genomic_DNA"/>
</dbReference>
<dbReference type="PANTHER" id="PTHR46395:SF1">
    <property type="entry name" value="ADP-RIBOSYLATION FACTOR GTPASE-ACTIVATING PROTEIN 1"/>
    <property type="match status" value="1"/>
</dbReference>
<dbReference type="PROSITE" id="PS50115">
    <property type="entry name" value="ARFGAP"/>
    <property type="match status" value="1"/>
</dbReference>
<organism evidence="8 9">
    <name type="scientific">Anncaliia algerae PRA339</name>
    <dbReference type="NCBI Taxonomy" id="1288291"/>
    <lineage>
        <taxon>Eukaryota</taxon>
        <taxon>Fungi</taxon>
        <taxon>Fungi incertae sedis</taxon>
        <taxon>Microsporidia</taxon>
        <taxon>Tubulinosematoidea</taxon>
        <taxon>Tubulinosematidae</taxon>
        <taxon>Anncaliia</taxon>
    </lineage>
</organism>
<dbReference type="GO" id="GO:0008270">
    <property type="term" value="F:zinc ion binding"/>
    <property type="evidence" value="ECO:0007669"/>
    <property type="project" value="UniProtKB-KW"/>
</dbReference>
<reference evidence="8 9" key="2">
    <citation type="submission" date="2014-03" db="EMBL/GenBank/DDBJ databases">
        <title>The Genome Sequence of Anncaliia algerae insect isolate PRA339.</title>
        <authorList>
            <consortium name="The Broad Institute Genome Sequencing Platform"/>
            <consortium name="The Broad Institute Genome Sequencing Center for Infectious Disease"/>
            <person name="Cuomo C."/>
            <person name="Becnel J."/>
            <person name="Sanscrainte N."/>
            <person name="Walker B."/>
            <person name="Young S.K."/>
            <person name="Zeng Q."/>
            <person name="Gargeya S."/>
            <person name="Fitzgerald M."/>
            <person name="Haas B."/>
            <person name="Abouelleil A."/>
            <person name="Alvarado L."/>
            <person name="Arachchi H.M."/>
            <person name="Berlin A.M."/>
            <person name="Chapman S.B."/>
            <person name="Dewar J."/>
            <person name="Goldberg J."/>
            <person name="Griggs A."/>
            <person name="Gujja S."/>
            <person name="Hansen M."/>
            <person name="Howarth C."/>
            <person name="Imamovic A."/>
            <person name="Larimer J."/>
            <person name="McCowan C."/>
            <person name="Murphy C."/>
            <person name="Neiman D."/>
            <person name="Pearson M."/>
            <person name="Priest M."/>
            <person name="Roberts A."/>
            <person name="Saif S."/>
            <person name="Shea T."/>
            <person name="Sisk P."/>
            <person name="Sykes S."/>
            <person name="Wortman J."/>
            <person name="Nusbaum C."/>
            <person name="Birren B."/>
        </authorList>
    </citation>
    <scope>NUCLEOTIDE SEQUENCE [LARGE SCALE GENOMIC DNA]</scope>
    <source>
        <strain evidence="8 9">PRA339</strain>
    </source>
</reference>
<dbReference type="InterPro" id="IPR001164">
    <property type="entry name" value="ArfGAP_dom"/>
</dbReference>
<dbReference type="OrthoDB" id="2195824at2759"/>
<dbReference type="GO" id="GO:0032012">
    <property type="term" value="P:regulation of ARF protein signal transduction"/>
    <property type="evidence" value="ECO:0007669"/>
    <property type="project" value="TreeGrafter"/>
</dbReference>
<dbReference type="PANTHER" id="PTHR46395">
    <property type="entry name" value="ADP-RIBOSYLATION FACTOR GTPASE-ACTIVATING PROTEIN 1"/>
    <property type="match status" value="1"/>
</dbReference>
<keyword evidence="3 5" id="KW-0863">Zinc-finger</keyword>
<evidence type="ECO:0000256" key="2">
    <source>
        <dbReference type="ARBA" id="ARBA00022723"/>
    </source>
</evidence>
<dbReference type="STRING" id="1288291.A0A059EZ82"/>
<dbReference type="VEuPathDB" id="MicrosporidiaDB:H312_02435"/>